<comment type="subcellular location">
    <subcellularLocation>
        <location evidence="1">Membrane</location>
    </subcellularLocation>
</comment>
<evidence type="ECO:0000256" key="5">
    <source>
        <dbReference type="SAM" id="Phobius"/>
    </source>
</evidence>
<evidence type="ECO:0000313" key="7">
    <source>
        <dbReference type="Proteomes" id="UP001652661"/>
    </source>
</evidence>
<dbReference type="Proteomes" id="UP001652661">
    <property type="component" value="Chromosome 2R"/>
</dbReference>
<reference evidence="8" key="2">
    <citation type="submission" date="2025-08" db="UniProtKB">
        <authorList>
            <consortium name="RefSeq"/>
        </authorList>
    </citation>
    <scope>IDENTIFICATION</scope>
    <source>
        <strain evidence="8">14028-0561.14</strain>
        <tissue evidence="8">Whole fly</tissue>
    </source>
</reference>
<dbReference type="InterPro" id="IPR045119">
    <property type="entry name" value="SUN1-5"/>
</dbReference>
<evidence type="ECO:0000256" key="2">
    <source>
        <dbReference type="ARBA" id="ARBA00022692"/>
    </source>
</evidence>
<dbReference type="GO" id="GO:0034993">
    <property type="term" value="C:meiotic nuclear membrane microtubule tethering complex"/>
    <property type="evidence" value="ECO:0007669"/>
    <property type="project" value="TreeGrafter"/>
</dbReference>
<evidence type="ECO:0000256" key="3">
    <source>
        <dbReference type="ARBA" id="ARBA00022989"/>
    </source>
</evidence>
<keyword evidence="3 5" id="KW-1133">Transmembrane helix</keyword>
<name>A0A6P4JGD9_DROKI</name>
<evidence type="ECO:0000259" key="6">
    <source>
        <dbReference type="PROSITE" id="PS51469"/>
    </source>
</evidence>
<evidence type="ECO:0000256" key="4">
    <source>
        <dbReference type="ARBA" id="ARBA00023136"/>
    </source>
</evidence>
<protein>
    <submittedName>
        <fullName evidence="8">SUN domain-containing protein 3 isoform X1</fullName>
    </submittedName>
</protein>
<keyword evidence="4 5" id="KW-0472">Membrane</keyword>
<sequence>MDCYRRAGSRVCLTYLVSFVLLSVFFYYLMAYNGSNKRGIIRLQEDLDHLSHMLRKQQVDCKEAHISQHDTNERPKAIASGRCDKRDVTEYVDTLIKRKIGHLMDDVYNLKNQIINADCMARKEQPISAKEFAHVVPNRINFACEAMGARIIHVIARPIGGTNMIKRFLGLEFSANPPVNMLRPSLAPGACFGFSGSQATVVLHLAKPILVEAIALTHVSREMTPSVCVDSAPKDFDVYGLPADSSKRNLLGQLTFNNDANRRTQTYNVNSNSFYPKLVLAFRSNHGANSTCIYRLEVYGRPQ</sequence>
<feature type="transmembrane region" description="Helical" evidence="5">
    <location>
        <begin position="12"/>
        <end position="30"/>
    </location>
</feature>
<dbReference type="GO" id="GO:0043495">
    <property type="term" value="F:protein-membrane adaptor activity"/>
    <property type="evidence" value="ECO:0007669"/>
    <property type="project" value="TreeGrafter"/>
</dbReference>
<reference evidence="7" key="1">
    <citation type="submission" date="2025-05" db="UniProtKB">
        <authorList>
            <consortium name="RefSeq"/>
        </authorList>
    </citation>
    <scope>NUCLEOTIDE SEQUENCE [LARGE SCALE GENOMIC DNA]</scope>
    <source>
        <strain evidence="7">14028-0561.14</strain>
    </source>
</reference>
<dbReference type="PROSITE" id="PS51469">
    <property type="entry name" value="SUN"/>
    <property type="match status" value="1"/>
</dbReference>
<keyword evidence="2 5" id="KW-0812">Transmembrane</keyword>
<gene>
    <name evidence="8" type="primary">spag4</name>
</gene>
<dbReference type="RefSeq" id="XP_017034631.1">
    <property type="nucleotide sequence ID" value="XM_017179142.3"/>
</dbReference>
<dbReference type="PANTHER" id="PTHR12911:SF8">
    <property type="entry name" value="KLAROID PROTEIN-RELATED"/>
    <property type="match status" value="1"/>
</dbReference>
<accession>A0A6P4JGD9</accession>
<evidence type="ECO:0000256" key="1">
    <source>
        <dbReference type="ARBA" id="ARBA00004370"/>
    </source>
</evidence>
<dbReference type="AlphaFoldDB" id="A0A6P4JGD9"/>
<dbReference type="OrthoDB" id="342281at2759"/>
<feature type="domain" description="SUN" evidence="6">
    <location>
        <begin position="132"/>
        <end position="303"/>
    </location>
</feature>
<evidence type="ECO:0000313" key="8">
    <source>
        <dbReference type="RefSeq" id="XP_017034631.1"/>
    </source>
</evidence>
<dbReference type="PANTHER" id="PTHR12911">
    <property type="entry name" value="SAD1/UNC-84-LIKE PROTEIN-RELATED"/>
    <property type="match status" value="1"/>
</dbReference>
<keyword evidence="7" id="KW-1185">Reference proteome</keyword>
<dbReference type="InterPro" id="IPR012919">
    <property type="entry name" value="SUN_dom"/>
</dbReference>
<organism evidence="7 8">
    <name type="scientific">Drosophila kikkawai</name>
    <name type="common">Fruit fly</name>
    <dbReference type="NCBI Taxonomy" id="30033"/>
    <lineage>
        <taxon>Eukaryota</taxon>
        <taxon>Metazoa</taxon>
        <taxon>Ecdysozoa</taxon>
        <taxon>Arthropoda</taxon>
        <taxon>Hexapoda</taxon>
        <taxon>Insecta</taxon>
        <taxon>Pterygota</taxon>
        <taxon>Neoptera</taxon>
        <taxon>Endopterygota</taxon>
        <taxon>Diptera</taxon>
        <taxon>Brachycera</taxon>
        <taxon>Muscomorpha</taxon>
        <taxon>Ephydroidea</taxon>
        <taxon>Drosophilidae</taxon>
        <taxon>Drosophila</taxon>
        <taxon>Sophophora</taxon>
    </lineage>
</organism>
<proteinExistence type="predicted"/>
<dbReference type="Gene3D" id="2.60.120.260">
    <property type="entry name" value="Galactose-binding domain-like"/>
    <property type="match status" value="1"/>
</dbReference>
<dbReference type="Pfam" id="PF07738">
    <property type="entry name" value="Sad1_UNC"/>
    <property type="match status" value="1"/>
</dbReference>